<dbReference type="KEGG" id="rml:FF011L_50000"/>
<evidence type="ECO:0000313" key="1">
    <source>
        <dbReference type="EMBL" id="QDS96192.1"/>
    </source>
</evidence>
<accession>A0A517MMT6</accession>
<protein>
    <recommendedName>
        <fullName evidence="3">Ribbon-helix-helix protein CopG domain-containing protein</fullName>
    </recommendedName>
</protein>
<dbReference type="Proteomes" id="UP000320672">
    <property type="component" value="Chromosome"/>
</dbReference>
<dbReference type="EMBL" id="CP036262">
    <property type="protein sequence ID" value="QDS96192.1"/>
    <property type="molecule type" value="Genomic_DNA"/>
</dbReference>
<name>A0A517MMT6_9BACT</name>
<proteinExistence type="predicted"/>
<gene>
    <name evidence="1" type="ORF">FF011L_50000</name>
</gene>
<evidence type="ECO:0008006" key="3">
    <source>
        <dbReference type="Google" id="ProtNLM"/>
    </source>
</evidence>
<keyword evidence="2" id="KW-1185">Reference proteome</keyword>
<dbReference type="RefSeq" id="WP_145354369.1">
    <property type="nucleotide sequence ID" value="NZ_CP036262.1"/>
</dbReference>
<organism evidence="1 2">
    <name type="scientific">Roseimaritima multifibrata</name>
    <dbReference type="NCBI Taxonomy" id="1930274"/>
    <lineage>
        <taxon>Bacteria</taxon>
        <taxon>Pseudomonadati</taxon>
        <taxon>Planctomycetota</taxon>
        <taxon>Planctomycetia</taxon>
        <taxon>Pirellulales</taxon>
        <taxon>Pirellulaceae</taxon>
        <taxon>Roseimaritima</taxon>
    </lineage>
</organism>
<evidence type="ECO:0000313" key="2">
    <source>
        <dbReference type="Proteomes" id="UP000320672"/>
    </source>
</evidence>
<sequence length="86" mass="9723">MSTQISANISPETRELLERYVATYGVKKSHLIETAVLHHLKALDEIPADLLIPPEIEISLASGERLVKSIETPKRPTKAMRELYRD</sequence>
<dbReference type="AlphaFoldDB" id="A0A517MMT6"/>
<dbReference type="OrthoDB" id="5770604at2"/>
<reference evidence="1 2" key="1">
    <citation type="submission" date="2019-02" db="EMBL/GenBank/DDBJ databases">
        <title>Deep-cultivation of Planctomycetes and their phenomic and genomic characterization uncovers novel biology.</title>
        <authorList>
            <person name="Wiegand S."/>
            <person name="Jogler M."/>
            <person name="Boedeker C."/>
            <person name="Pinto D."/>
            <person name="Vollmers J."/>
            <person name="Rivas-Marin E."/>
            <person name="Kohn T."/>
            <person name="Peeters S.H."/>
            <person name="Heuer A."/>
            <person name="Rast P."/>
            <person name="Oberbeckmann S."/>
            <person name="Bunk B."/>
            <person name="Jeske O."/>
            <person name="Meyerdierks A."/>
            <person name="Storesund J.E."/>
            <person name="Kallscheuer N."/>
            <person name="Luecker S."/>
            <person name="Lage O.M."/>
            <person name="Pohl T."/>
            <person name="Merkel B.J."/>
            <person name="Hornburger P."/>
            <person name="Mueller R.-W."/>
            <person name="Bruemmer F."/>
            <person name="Labrenz M."/>
            <person name="Spormann A.M."/>
            <person name="Op den Camp H."/>
            <person name="Overmann J."/>
            <person name="Amann R."/>
            <person name="Jetten M.S.M."/>
            <person name="Mascher T."/>
            <person name="Medema M.H."/>
            <person name="Devos D.P."/>
            <person name="Kaster A.-K."/>
            <person name="Ovreas L."/>
            <person name="Rohde M."/>
            <person name="Galperin M.Y."/>
            <person name="Jogler C."/>
        </authorList>
    </citation>
    <scope>NUCLEOTIDE SEQUENCE [LARGE SCALE GENOMIC DNA]</scope>
    <source>
        <strain evidence="1 2">FF011L</strain>
    </source>
</reference>